<proteinExistence type="predicted"/>
<dbReference type="PROSITE" id="PS50304">
    <property type="entry name" value="TUDOR"/>
    <property type="match status" value="1"/>
</dbReference>
<dbReference type="InterPro" id="IPR002999">
    <property type="entry name" value="Tudor"/>
</dbReference>
<dbReference type="Ensembl" id="ENSHHUT00000076154.1">
    <property type="protein sequence ID" value="ENSHHUP00000073726.1"/>
    <property type="gene ID" value="ENSHHUG00000043251.1"/>
</dbReference>
<dbReference type="Proteomes" id="UP000314982">
    <property type="component" value="Unassembled WGS sequence"/>
</dbReference>
<feature type="domain" description="Tudor" evidence="1">
    <location>
        <begin position="30"/>
        <end position="88"/>
    </location>
</feature>
<evidence type="ECO:0000313" key="2">
    <source>
        <dbReference type="Ensembl" id="ENSHHUP00000073726.1"/>
    </source>
</evidence>
<name>A0A4W5Q913_9TELE</name>
<dbReference type="Gene3D" id="2.40.50.90">
    <property type="match status" value="1"/>
</dbReference>
<accession>A0A4W5Q913</accession>
<dbReference type="Pfam" id="PF00567">
    <property type="entry name" value="TUDOR"/>
    <property type="match status" value="1"/>
</dbReference>
<dbReference type="PANTHER" id="PTHR22948">
    <property type="entry name" value="TUDOR DOMAIN CONTAINING PROTEIN"/>
    <property type="match status" value="1"/>
</dbReference>
<dbReference type="AlphaFoldDB" id="A0A4W5Q913"/>
<evidence type="ECO:0000259" key="1">
    <source>
        <dbReference type="PROSITE" id="PS50304"/>
    </source>
</evidence>
<protein>
    <recommendedName>
        <fullName evidence="1">Tudor domain-containing protein</fullName>
    </recommendedName>
</protein>
<dbReference type="GeneTree" id="ENSGT00940000158754"/>
<sequence length="262" mass="28274">SVVHHLSTDGSIPNFCTQNLCGLYSAVPHSSRRGKLLLFYPAGDKNWYRAVLLETTETEASVIYADYGNSEKLPFASILPIPTKFLELPFQIARCALTGKEHFPSVWPVEVLELFSALLSDGVLASVQAFDGNSNLLSVTLQIERGGGHLNAMILEGLQSTQTGSAKTSTPRQEPGQTKTPIIVTAPVTPATAPVTPATAPVTVSGYAAPKNTEPKEPQSLTCSKSVNDYTSPCCCQDLVQKIDQLEEHILFLMKQIGGWSK</sequence>
<dbReference type="PANTHER" id="PTHR22948:SF29">
    <property type="entry name" value="FI02030P-RELATED"/>
    <property type="match status" value="1"/>
</dbReference>
<dbReference type="SMART" id="SM00333">
    <property type="entry name" value="TUDOR"/>
    <property type="match status" value="1"/>
</dbReference>
<dbReference type="SUPFAM" id="SSF63748">
    <property type="entry name" value="Tudor/PWWP/MBT"/>
    <property type="match status" value="1"/>
</dbReference>
<dbReference type="Gene3D" id="2.30.30.140">
    <property type="match status" value="1"/>
</dbReference>
<keyword evidence="3" id="KW-1185">Reference proteome</keyword>
<dbReference type="InterPro" id="IPR035437">
    <property type="entry name" value="SNase_OB-fold_sf"/>
</dbReference>
<dbReference type="Ensembl" id="ENSHHUT00000076161.1">
    <property type="protein sequence ID" value="ENSHHUP00000073735.1"/>
    <property type="gene ID" value="ENSHHUG00000043259.1"/>
</dbReference>
<dbReference type="STRING" id="62062.ENSHHUP00000073726"/>
<evidence type="ECO:0000313" key="3">
    <source>
        <dbReference type="Proteomes" id="UP000314982"/>
    </source>
</evidence>
<reference evidence="3" key="1">
    <citation type="submission" date="2018-06" db="EMBL/GenBank/DDBJ databases">
        <title>Genome assembly of Danube salmon.</title>
        <authorList>
            <person name="Macqueen D.J."/>
            <person name="Gundappa M.K."/>
        </authorList>
    </citation>
    <scope>NUCLEOTIDE SEQUENCE [LARGE SCALE GENOMIC DNA]</scope>
</reference>
<reference evidence="2" key="2">
    <citation type="submission" date="2025-05" db="UniProtKB">
        <authorList>
            <consortium name="Ensembl"/>
        </authorList>
    </citation>
    <scope>IDENTIFICATION</scope>
</reference>
<dbReference type="InterPro" id="IPR050621">
    <property type="entry name" value="Tudor_domain_containing"/>
</dbReference>
<organism evidence="2 3">
    <name type="scientific">Hucho hucho</name>
    <name type="common">huchen</name>
    <dbReference type="NCBI Taxonomy" id="62062"/>
    <lineage>
        <taxon>Eukaryota</taxon>
        <taxon>Metazoa</taxon>
        <taxon>Chordata</taxon>
        <taxon>Craniata</taxon>
        <taxon>Vertebrata</taxon>
        <taxon>Euteleostomi</taxon>
        <taxon>Actinopterygii</taxon>
        <taxon>Neopterygii</taxon>
        <taxon>Teleostei</taxon>
        <taxon>Protacanthopterygii</taxon>
        <taxon>Salmoniformes</taxon>
        <taxon>Salmonidae</taxon>
        <taxon>Salmoninae</taxon>
        <taxon>Hucho</taxon>
    </lineage>
</organism>